<reference evidence="1 2" key="1">
    <citation type="submission" date="2018-06" db="EMBL/GenBank/DDBJ databases">
        <title>Comparative genomics reveals the genomic features of Rhizophagus irregularis, R. cerebriforme, R. diaphanum and Gigaspora rosea, and their symbiotic lifestyle signature.</title>
        <authorList>
            <person name="Morin E."/>
            <person name="San Clemente H."/>
            <person name="Chen E.C.H."/>
            <person name="De La Providencia I."/>
            <person name="Hainaut M."/>
            <person name="Kuo A."/>
            <person name="Kohler A."/>
            <person name="Murat C."/>
            <person name="Tang N."/>
            <person name="Roy S."/>
            <person name="Loubradou J."/>
            <person name="Henrissat B."/>
            <person name="Grigoriev I.V."/>
            <person name="Corradi N."/>
            <person name="Roux C."/>
            <person name="Martin F.M."/>
        </authorList>
    </citation>
    <scope>NUCLEOTIDE SEQUENCE [LARGE SCALE GENOMIC DNA]</scope>
    <source>
        <strain evidence="1 2">DAOM 227022</strain>
    </source>
</reference>
<comment type="caution">
    <text evidence="1">The sequence shown here is derived from an EMBL/GenBank/DDBJ whole genome shotgun (WGS) entry which is preliminary data.</text>
</comment>
<evidence type="ECO:0000313" key="2">
    <source>
        <dbReference type="Proteomes" id="UP000265703"/>
    </source>
</evidence>
<evidence type="ECO:0000313" key="1">
    <source>
        <dbReference type="EMBL" id="RIA95195.1"/>
    </source>
</evidence>
<proteinExistence type="predicted"/>
<accession>A0A397TFF4</accession>
<gene>
    <name evidence="1" type="ORF">C1645_734242</name>
</gene>
<dbReference type="EMBL" id="QKYT01000066">
    <property type="protein sequence ID" value="RIA95195.1"/>
    <property type="molecule type" value="Genomic_DNA"/>
</dbReference>
<protein>
    <submittedName>
        <fullName evidence="1">Uncharacterized protein</fullName>
    </submittedName>
</protein>
<dbReference type="Proteomes" id="UP000265703">
    <property type="component" value="Unassembled WGS sequence"/>
</dbReference>
<sequence>MSSKKNYEQKTHITPYVQKINLCNNKRIRKKPPKLCPDCKETNDYVKSLSLRVNKIEEIVGMSENNSNKQQQSAPSGLVVFPLAQQISGFEQVSRANWQYWPYRNYGPDPMEVDNPSEYAFYCSSEYDAMELD</sequence>
<keyword evidence="2" id="KW-1185">Reference proteome</keyword>
<organism evidence="1 2">
    <name type="scientific">Glomus cerebriforme</name>
    <dbReference type="NCBI Taxonomy" id="658196"/>
    <lineage>
        <taxon>Eukaryota</taxon>
        <taxon>Fungi</taxon>
        <taxon>Fungi incertae sedis</taxon>
        <taxon>Mucoromycota</taxon>
        <taxon>Glomeromycotina</taxon>
        <taxon>Glomeromycetes</taxon>
        <taxon>Glomerales</taxon>
        <taxon>Glomeraceae</taxon>
        <taxon>Glomus</taxon>
    </lineage>
</organism>
<dbReference type="AlphaFoldDB" id="A0A397TFF4"/>
<name>A0A397TFF4_9GLOM</name>